<evidence type="ECO:0000313" key="3">
    <source>
        <dbReference type="EMBL" id="VDD74152.1"/>
    </source>
</evidence>
<feature type="region of interest" description="Disordered" evidence="2">
    <location>
        <begin position="1016"/>
        <end position="1039"/>
    </location>
</feature>
<feature type="region of interest" description="Disordered" evidence="2">
    <location>
        <begin position="901"/>
        <end position="923"/>
    </location>
</feature>
<evidence type="ECO:0000256" key="2">
    <source>
        <dbReference type="SAM" id="MobiDB-lite"/>
    </source>
</evidence>
<reference evidence="3 4" key="1">
    <citation type="submission" date="2018-10" db="EMBL/GenBank/DDBJ databases">
        <authorList>
            <consortium name="Pathogen Informatics"/>
        </authorList>
    </citation>
    <scope>NUCLEOTIDE SEQUENCE [LARGE SCALE GENOMIC DNA]</scope>
</reference>
<keyword evidence="4" id="KW-1185">Reference proteome</keyword>
<accession>A0A0R3U1C6</accession>
<name>A0A0R3U1C6_MESCO</name>
<evidence type="ECO:0000256" key="1">
    <source>
        <dbReference type="SAM" id="Coils"/>
    </source>
</evidence>
<proteinExistence type="predicted"/>
<gene>
    <name evidence="3" type="ORF">MCOS_LOCUS155</name>
</gene>
<feature type="compositionally biased region" description="Low complexity" evidence="2">
    <location>
        <begin position="409"/>
        <end position="419"/>
    </location>
</feature>
<keyword evidence="1" id="KW-0175">Coiled coil</keyword>
<feature type="coiled-coil region" evidence="1">
    <location>
        <begin position="929"/>
        <end position="956"/>
    </location>
</feature>
<dbReference type="OrthoDB" id="6266544at2759"/>
<dbReference type="Proteomes" id="UP000267029">
    <property type="component" value="Unassembled WGS sequence"/>
</dbReference>
<feature type="region of interest" description="Disordered" evidence="2">
    <location>
        <begin position="108"/>
        <end position="147"/>
    </location>
</feature>
<feature type="region of interest" description="Disordered" evidence="2">
    <location>
        <begin position="648"/>
        <end position="748"/>
    </location>
</feature>
<evidence type="ECO:0000313" key="4">
    <source>
        <dbReference type="Proteomes" id="UP000267029"/>
    </source>
</evidence>
<feature type="coiled-coil region" evidence="1">
    <location>
        <begin position="44"/>
        <end position="74"/>
    </location>
</feature>
<feature type="region of interest" description="Disordered" evidence="2">
    <location>
        <begin position="295"/>
        <end position="344"/>
    </location>
</feature>
<feature type="compositionally biased region" description="Polar residues" evidence="2">
    <location>
        <begin position="913"/>
        <end position="922"/>
    </location>
</feature>
<feature type="compositionally biased region" description="Low complexity" evidence="2">
    <location>
        <begin position="725"/>
        <end position="737"/>
    </location>
</feature>
<sequence>MSEISEKILEIERNIHEGETMLSVLHRLPESEVRIFDYFILVLIKETNAQINRFQDLVRQLEDYRDRYKALEVSPTNNIESQVEALRHKHDGIKLLFEQSVARESLSAAKHSPSNAISGQPREFHRHRSSPDPTQLHANSSSEVGDGSVRRAAVLSGDTPDDNDHSDDGNYVIEPSEWHLHYQAQTSQLSSMLSQISCFQEMVGRLSRLVIGLGMTEAATLLSDVGQRFTEVHVRLISLHKAYEALYNHENSSSEFRASQLKELRVFLITLGRSLEVTKDCFHSVADVVKRVFAGQSGDDPTQGETMPEGLGESEPPTSAAGPSQSEALPTNGPAREDSPSASEASRLLNQTTMELALADLCKQRDDLLNQLAEVRSKSLDSAASPKGEHSDFADLALNPSAPSGHHSGNQQAVAPAPNAEPAAGVVVAESLPILKRLQARKEHLEELRSELRSFSFSNSDEMEAQGTPIATSKDNAQSVPPPSSVPTPNVSIKVPSPSPHASVTTTNSVLATSSLANSHIPARRPNTQGTTSIASSDSDAVTQKCEVVTFQEPEATYSDNTERLYKSMREARIWREEHRQQPVDSSGGEKDVTKGGGCNRLRNGLATVPSESTSCMDATAMATWGGDSERDDNDIEDDDDDAVAGEEFIEDVPSVVSSRSSRANKRFVTASSCSGTDGGGNTPRDCLAVNTNPHESNGVISLPHLGHSPSPRTGGSGGRGGGASRAAAAAAGTSTSNRLRHPPPRVIRPTRTELNGASDLVPFEQYLTRPLATSTFLVVMLALPATFSDRVFVIRFSLLLYVGAKLASLEFKVEQLSQTCQLLVTENARLNSAMCVLLANQRLPPNATTPTADWSTHPHNGDVFATPPMLSVPTAGLFASPTPHFRPPALAPESISGVSSVRSLAPAPPTPTLQQHNSPSVENAWDQVQMLRAQVTEQNSRLNQLQSELHLALQKQQQQQRYSGSGEAVIGTNHHLASSSGIPDYQPPAVLGPTSALASLLALQQAVADVATNLQSRQPATAARNPTKTAWPPVPPKP</sequence>
<feature type="compositionally biased region" description="Polar residues" evidence="2">
    <location>
        <begin position="526"/>
        <end position="538"/>
    </location>
</feature>
<feature type="compositionally biased region" description="Gly residues" evidence="2">
    <location>
        <begin position="715"/>
        <end position="724"/>
    </location>
</feature>
<feature type="compositionally biased region" description="Polar residues" evidence="2">
    <location>
        <begin position="500"/>
        <end position="518"/>
    </location>
</feature>
<feature type="region of interest" description="Disordered" evidence="2">
    <location>
        <begin position="470"/>
        <end position="538"/>
    </location>
</feature>
<feature type="region of interest" description="Disordered" evidence="2">
    <location>
        <begin position="378"/>
        <end position="419"/>
    </location>
</feature>
<protein>
    <submittedName>
        <fullName evidence="3">Uncharacterized protein</fullName>
    </submittedName>
</protein>
<organism evidence="3 4">
    <name type="scientific">Mesocestoides corti</name>
    <name type="common">Flatworm</name>
    <dbReference type="NCBI Taxonomy" id="53468"/>
    <lineage>
        <taxon>Eukaryota</taxon>
        <taxon>Metazoa</taxon>
        <taxon>Spiralia</taxon>
        <taxon>Lophotrochozoa</taxon>
        <taxon>Platyhelminthes</taxon>
        <taxon>Cestoda</taxon>
        <taxon>Eucestoda</taxon>
        <taxon>Cyclophyllidea</taxon>
        <taxon>Mesocestoididae</taxon>
        <taxon>Mesocestoides</taxon>
    </lineage>
</organism>
<feature type="region of interest" description="Disordered" evidence="2">
    <location>
        <begin position="577"/>
        <end position="606"/>
    </location>
</feature>
<feature type="compositionally biased region" description="Basic and acidic residues" evidence="2">
    <location>
        <begin position="577"/>
        <end position="594"/>
    </location>
</feature>
<feature type="compositionally biased region" description="Polar residues" evidence="2">
    <location>
        <begin position="1016"/>
        <end position="1029"/>
    </location>
</feature>
<dbReference type="AlphaFoldDB" id="A0A0R3U1C6"/>
<feature type="compositionally biased region" description="Polar residues" evidence="2">
    <location>
        <begin position="690"/>
        <end position="700"/>
    </location>
</feature>
<dbReference type="EMBL" id="UXSR01000012">
    <property type="protein sequence ID" value="VDD74152.1"/>
    <property type="molecule type" value="Genomic_DNA"/>
</dbReference>
<feature type="compositionally biased region" description="Polar residues" evidence="2">
    <location>
        <begin position="131"/>
        <end position="143"/>
    </location>
</feature>